<dbReference type="PANTHER" id="PTHR40279:SF3">
    <property type="entry name" value="4-AMINOBENZOATE SYNTHASE"/>
    <property type="match status" value="1"/>
</dbReference>
<dbReference type="GO" id="GO:0033732">
    <property type="term" value="F:pyrroloquinoline-quinone synthase activity"/>
    <property type="evidence" value="ECO:0007669"/>
    <property type="project" value="UniProtKB-EC"/>
</dbReference>
<evidence type="ECO:0000256" key="7">
    <source>
        <dbReference type="ARBA" id="ARBA00023002"/>
    </source>
</evidence>
<comment type="catalytic activity">
    <reaction evidence="1">
        <text>4-amino-5-aminomethyl-2-methylpyrimidine + H2O = 4-amino-5-hydroxymethyl-2-methylpyrimidine + NH4(+)</text>
        <dbReference type="Rhea" id="RHEA:31799"/>
        <dbReference type="ChEBI" id="CHEBI:15377"/>
        <dbReference type="ChEBI" id="CHEBI:16892"/>
        <dbReference type="ChEBI" id="CHEBI:28938"/>
        <dbReference type="ChEBI" id="CHEBI:63416"/>
        <dbReference type="EC" id="3.5.99.2"/>
    </reaction>
</comment>
<keyword evidence="12" id="KW-1185">Reference proteome</keyword>
<keyword evidence="5 9" id="KW-0884">PQQ biosynthesis</keyword>
<gene>
    <name evidence="9 11" type="primary">pqqC</name>
    <name evidence="11" type="ORF">ACFSFW_14465</name>
</gene>
<comment type="similarity">
    <text evidence="3">Belongs to the TenA family.</text>
</comment>
<comment type="catalytic activity">
    <reaction evidence="9">
        <text>6-(2-amino-2-carboxyethyl)-7,8-dioxo-1,2,3,4,7,8-hexahydroquinoline-2,4-dicarboxylate + 3 O2 = pyrroloquinoline quinone + 2 H2O2 + 2 H2O + H(+)</text>
        <dbReference type="Rhea" id="RHEA:10692"/>
        <dbReference type="ChEBI" id="CHEBI:15377"/>
        <dbReference type="ChEBI" id="CHEBI:15378"/>
        <dbReference type="ChEBI" id="CHEBI:15379"/>
        <dbReference type="ChEBI" id="CHEBI:16240"/>
        <dbReference type="ChEBI" id="CHEBI:58442"/>
        <dbReference type="ChEBI" id="CHEBI:58778"/>
        <dbReference type="EC" id="1.3.3.11"/>
    </reaction>
</comment>
<comment type="similarity">
    <text evidence="9">Belongs to the PqqC family.</text>
</comment>
<dbReference type="Pfam" id="PF03070">
    <property type="entry name" value="TENA_THI-4"/>
    <property type="match status" value="1"/>
</dbReference>
<protein>
    <recommendedName>
        <fullName evidence="9">Pyrroloquinoline-quinone synthase</fullName>
        <ecNumber evidence="9">1.3.3.11</ecNumber>
    </recommendedName>
    <alternativeName>
        <fullName evidence="9">Coenzyme PQQ synthesis protein C</fullName>
    </alternativeName>
    <alternativeName>
        <fullName evidence="9">Pyrroloquinoline quinone biosynthesis protein C</fullName>
    </alternativeName>
</protein>
<evidence type="ECO:0000256" key="1">
    <source>
        <dbReference type="ARBA" id="ARBA00001881"/>
    </source>
</evidence>
<dbReference type="Proteomes" id="UP001597227">
    <property type="component" value="Unassembled WGS sequence"/>
</dbReference>
<dbReference type="NCBIfam" id="TIGR02111">
    <property type="entry name" value="PQQ_syn_pqqC"/>
    <property type="match status" value="1"/>
</dbReference>
<evidence type="ECO:0000256" key="9">
    <source>
        <dbReference type="HAMAP-Rule" id="MF_00654"/>
    </source>
</evidence>
<evidence type="ECO:0000313" key="12">
    <source>
        <dbReference type="Proteomes" id="UP001597227"/>
    </source>
</evidence>
<comment type="pathway">
    <text evidence="9">Cofactor biosynthesis; pyrroloquinoline quinone biosynthesis.</text>
</comment>
<dbReference type="SUPFAM" id="SSF48613">
    <property type="entry name" value="Heme oxygenase-like"/>
    <property type="match status" value="1"/>
</dbReference>
<comment type="pathway">
    <text evidence="2">Cofactor biosynthesis; thiamine diphosphate biosynthesis.</text>
</comment>
<evidence type="ECO:0000256" key="8">
    <source>
        <dbReference type="ARBA" id="ARBA00048337"/>
    </source>
</evidence>
<dbReference type="InterPro" id="IPR016084">
    <property type="entry name" value="Haem_Oase-like_multi-hlx"/>
</dbReference>
<reference evidence="12" key="1">
    <citation type="journal article" date="2019" name="Int. J. Syst. Evol. Microbiol.">
        <title>The Global Catalogue of Microorganisms (GCM) 10K type strain sequencing project: providing services to taxonomists for standard genome sequencing and annotation.</title>
        <authorList>
            <consortium name="The Broad Institute Genomics Platform"/>
            <consortium name="The Broad Institute Genome Sequencing Center for Infectious Disease"/>
            <person name="Wu L."/>
            <person name="Ma J."/>
        </authorList>
    </citation>
    <scope>NUCLEOTIDE SEQUENCE [LARGE SCALE GENOMIC DNA]</scope>
    <source>
        <strain evidence="12">CCUG 15531</strain>
    </source>
</reference>
<accession>A0ABW4MPN5</accession>
<organism evidence="11 12">
    <name type="scientific">Fredinandcohnia salidurans</name>
    <dbReference type="NCBI Taxonomy" id="2595041"/>
    <lineage>
        <taxon>Bacteria</taxon>
        <taxon>Bacillati</taxon>
        <taxon>Bacillota</taxon>
        <taxon>Bacilli</taxon>
        <taxon>Bacillales</taxon>
        <taxon>Bacillaceae</taxon>
        <taxon>Fredinandcohnia</taxon>
    </lineage>
</organism>
<evidence type="ECO:0000256" key="4">
    <source>
        <dbReference type="ARBA" id="ARBA00011881"/>
    </source>
</evidence>
<dbReference type="InterPro" id="IPR004305">
    <property type="entry name" value="Thiaminase-2/PQQC"/>
</dbReference>
<sequence length="243" mass="28151">MPQQGGLARVSHEAGKPWSREDLKERLINVGKSSYHDKHPFHVAMHEGTLSREQIRGWVANRYYYQKSVPIKDAVILSKLPTREFRREWIQRIIDHDGNHEQEGGIEAWLRLGEVVGLSREEVLSEEHVVPAVRFSVDAYVNFAKEKPWLEAVASSLTELFSPILISERIKILERLYPWIDRSGLGYFRNRLTQAPRDTEFALNVVLDYCKTLKEQQLAVEALQFKCDVLWAQLDAIEKAFPN</sequence>
<evidence type="ECO:0000256" key="5">
    <source>
        <dbReference type="ARBA" id="ARBA00022905"/>
    </source>
</evidence>
<comment type="caution">
    <text evidence="11">The sequence shown here is derived from an EMBL/GenBank/DDBJ whole genome shotgun (WGS) entry which is preliminary data.</text>
</comment>
<dbReference type="InterPro" id="IPR011845">
    <property type="entry name" value="PqqC"/>
</dbReference>
<feature type="domain" description="Thiaminase-2/PQQC" evidence="10">
    <location>
        <begin position="30"/>
        <end position="235"/>
    </location>
</feature>
<evidence type="ECO:0000256" key="6">
    <source>
        <dbReference type="ARBA" id="ARBA00022977"/>
    </source>
</evidence>
<dbReference type="PANTHER" id="PTHR40279">
    <property type="entry name" value="PQQC-LIKE PROTEIN"/>
    <property type="match status" value="1"/>
</dbReference>
<proteinExistence type="inferred from homology"/>
<dbReference type="EMBL" id="JBHUEK010000024">
    <property type="protein sequence ID" value="MFD1779865.1"/>
    <property type="molecule type" value="Genomic_DNA"/>
</dbReference>
<comment type="catalytic activity">
    <reaction evidence="8">
        <text>thiamine + H2O = 5-(2-hydroxyethyl)-4-methylthiazole + 4-amino-5-hydroxymethyl-2-methylpyrimidine + H(+)</text>
        <dbReference type="Rhea" id="RHEA:17509"/>
        <dbReference type="ChEBI" id="CHEBI:15377"/>
        <dbReference type="ChEBI" id="CHEBI:15378"/>
        <dbReference type="ChEBI" id="CHEBI:16892"/>
        <dbReference type="ChEBI" id="CHEBI:17957"/>
        <dbReference type="ChEBI" id="CHEBI:18385"/>
        <dbReference type="EC" id="3.5.99.2"/>
    </reaction>
</comment>
<evidence type="ECO:0000259" key="10">
    <source>
        <dbReference type="Pfam" id="PF03070"/>
    </source>
</evidence>
<comment type="function">
    <text evidence="9">Ring cyclization and eight-electron oxidation of 3a-(2-amino-2-carboxyethyl)-4,5-dioxo-4,5,6,7,8,9-hexahydroquinoline-7,9-dicarboxylic-acid to PQQ.</text>
</comment>
<evidence type="ECO:0000256" key="2">
    <source>
        <dbReference type="ARBA" id="ARBA00004948"/>
    </source>
</evidence>
<dbReference type="Gene3D" id="1.20.910.10">
    <property type="entry name" value="Heme oxygenase-like"/>
    <property type="match status" value="1"/>
</dbReference>
<name>A0ABW4MPN5_9BACI</name>
<dbReference type="RefSeq" id="WP_388039272.1">
    <property type="nucleotide sequence ID" value="NZ_JBHUEK010000024.1"/>
</dbReference>
<dbReference type="HAMAP" id="MF_00654">
    <property type="entry name" value="PQQ_syn_PqqC"/>
    <property type="match status" value="1"/>
</dbReference>
<keyword evidence="6" id="KW-0784">Thiamine biosynthesis</keyword>
<dbReference type="InterPro" id="IPR039068">
    <property type="entry name" value="PqqC-like"/>
</dbReference>
<evidence type="ECO:0000313" key="11">
    <source>
        <dbReference type="EMBL" id="MFD1779865.1"/>
    </source>
</evidence>
<evidence type="ECO:0000256" key="3">
    <source>
        <dbReference type="ARBA" id="ARBA00010264"/>
    </source>
</evidence>
<dbReference type="EC" id="1.3.3.11" evidence="9"/>
<keyword evidence="7 9" id="KW-0560">Oxidoreductase</keyword>
<comment type="subunit">
    <text evidence="4">Homotetramer.</text>
</comment>